<gene>
    <name evidence="7" type="ORF">SAMN05444370_1881</name>
</gene>
<feature type="domain" description="Resolvase/invertase-type recombinase catalytic" evidence="6">
    <location>
        <begin position="2"/>
        <end position="48"/>
    </location>
</feature>
<dbReference type="Pfam" id="PF00239">
    <property type="entry name" value="Resolvase"/>
    <property type="match status" value="1"/>
</dbReference>
<evidence type="ECO:0000259" key="6">
    <source>
        <dbReference type="PROSITE" id="PS51736"/>
    </source>
</evidence>
<dbReference type="EMBL" id="FNQM01000088">
    <property type="protein sequence ID" value="SEB09827.1"/>
    <property type="molecule type" value="Genomic_DNA"/>
</dbReference>
<evidence type="ECO:0000256" key="3">
    <source>
        <dbReference type="ARBA" id="ARBA00023172"/>
    </source>
</evidence>
<dbReference type="InterPro" id="IPR006119">
    <property type="entry name" value="Resolv_N"/>
</dbReference>
<proteinExistence type="predicted"/>
<evidence type="ECO:0000313" key="8">
    <source>
        <dbReference type="Proteomes" id="UP000198703"/>
    </source>
</evidence>
<accession>A0A1H4GJY9</accession>
<feature type="active site" description="O-(5'-phospho-DNA)-serine intermediate" evidence="4 5">
    <location>
        <position position="10"/>
    </location>
</feature>
<dbReference type="SUPFAM" id="SSF53041">
    <property type="entry name" value="Resolvase-like"/>
    <property type="match status" value="1"/>
</dbReference>
<dbReference type="RefSeq" id="WP_175479075.1">
    <property type="nucleotide sequence ID" value="NZ_FNQM01000088.1"/>
</dbReference>
<keyword evidence="8" id="KW-1185">Reference proteome</keyword>
<dbReference type="GO" id="GO:0003677">
    <property type="term" value="F:DNA binding"/>
    <property type="evidence" value="ECO:0007669"/>
    <property type="project" value="UniProtKB-KW"/>
</dbReference>
<dbReference type="STRING" id="89524.SAMN05444370_1881"/>
<name>A0A1H4GJY9_9RHOB</name>
<evidence type="ECO:0000256" key="1">
    <source>
        <dbReference type="ARBA" id="ARBA00022908"/>
    </source>
</evidence>
<protein>
    <submittedName>
        <fullName evidence="7">Resolvase, N terminal domain</fullName>
    </submittedName>
</protein>
<evidence type="ECO:0000256" key="2">
    <source>
        <dbReference type="ARBA" id="ARBA00023125"/>
    </source>
</evidence>
<dbReference type="GO" id="GO:0015074">
    <property type="term" value="P:DNA integration"/>
    <property type="evidence" value="ECO:0007669"/>
    <property type="project" value="UniProtKB-KW"/>
</dbReference>
<dbReference type="AlphaFoldDB" id="A0A1H4GJY9"/>
<evidence type="ECO:0000313" key="7">
    <source>
        <dbReference type="EMBL" id="SEB09827.1"/>
    </source>
</evidence>
<evidence type="ECO:0000256" key="4">
    <source>
        <dbReference type="PIRSR" id="PIRSR606118-50"/>
    </source>
</evidence>
<dbReference type="GO" id="GO:0000150">
    <property type="term" value="F:DNA strand exchange activity"/>
    <property type="evidence" value="ECO:0007669"/>
    <property type="project" value="InterPro"/>
</dbReference>
<reference evidence="7 8" key="1">
    <citation type="submission" date="2016-10" db="EMBL/GenBank/DDBJ databases">
        <authorList>
            <person name="de Groot N.N."/>
        </authorList>
    </citation>
    <scope>NUCLEOTIDE SEQUENCE [LARGE SCALE GENOMIC DNA]</scope>
    <source>
        <strain evidence="7 8">DSM 15345</strain>
    </source>
</reference>
<keyword evidence="1" id="KW-0229">DNA integration</keyword>
<dbReference type="PROSITE" id="PS51736">
    <property type="entry name" value="RECOMBINASES_3"/>
    <property type="match status" value="1"/>
</dbReference>
<organism evidence="7 8">
    <name type="scientific">Rubrimonas cliftonensis</name>
    <dbReference type="NCBI Taxonomy" id="89524"/>
    <lineage>
        <taxon>Bacteria</taxon>
        <taxon>Pseudomonadati</taxon>
        <taxon>Pseudomonadota</taxon>
        <taxon>Alphaproteobacteria</taxon>
        <taxon>Rhodobacterales</taxon>
        <taxon>Paracoccaceae</taxon>
        <taxon>Rubrimonas</taxon>
    </lineage>
</organism>
<feature type="non-terminal residue" evidence="7">
    <location>
        <position position="48"/>
    </location>
</feature>
<dbReference type="InterPro" id="IPR036162">
    <property type="entry name" value="Resolvase-like_N_sf"/>
</dbReference>
<evidence type="ECO:0000256" key="5">
    <source>
        <dbReference type="PROSITE-ProRule" id="PRU10137"/>
    </source>
</evidence>
<dbReference type="InterPro" id="IPR006118">
    <property type="entry name" value="Recombinase_CS"/>
</dbReference>
<dbReference type="PROSITE" id="PS00397">
    <property type="entry name" value="RECOMBINASES_1"/>
    <property type="match status" value="1"/>
</dbReference>
<dbReference type="Gene3D" id="3.40.50.1390">
    <property type="entry name" value="Resolvase, N-terminal catalytic domain"/>
    <property type="match status" value="1"/>
</dbReference>
<keyword evidence="2" id="KW-0238">DNA-binding</keyword>
<keyword evidence="3" id="KW-0233">DNA recombination</keyword>
<sequence>MALVGYARVSTEDQTALQQAVALTAAGCALVHRETASGASRARPVLNK</sequence>
<dbReference type="Proteomes" id="UP000198703">
    <property type="component" value="Unassembled WGS sequence"/>
</dbReference>